<evidence type="ECO:0000313" key="3">
    <source>
        <dbReference type="Proteomes" id="UP000237230"/>
    </source>
</evidence>
<dbReference type="SMART" id="SM00953">
    <property type="entry name" value="RES"/>
    <property type="match status" value="1"/>
</dbReference>
<dbReference type="InterPro" id="IPR014914">
    <property type="entry name" value="RES_dom"/>
</dbReference>
<evidence type="ECO:0000259" key="1">
    <source>
        <dbReference type="SMART" id="SM00953"/>
    </source>
</evidence>
<organism evidence="2 3">
    <name type="scientific">Pseudomonas putida</name>
    <name type="common">Arthrobacter siderocapsulatus</name>
    <dbReference type="NCBI Taxonomy" id="303"/>
    <lineage>
        <taxon>Bacteria</taxon>
        <taxon>Pseudomonadati</taxon>
        <taxon>Pseudomonadota</taxon>
        <taxon>Gammaproteobacteria</taxon>
        <taxon>Pseudomonadales</taxon>
        <taxon>Pseudomonadaceae</taxon>
        <taxon>Pseudomonas</taxon>
    </lineage>
</organism>
<evidence type="ECO:0000313" key="2">
    <source>
        <dbReference type="EMBL" id="POG05731.1"/>
    </source>
</evidence>
<name>A0A2S3WWQ8_PSEPU</name>
<gene>
    <name evidence="2" type="ORF">BGP84_22975</name>
</gene>
<dbReference type="Pfam" id="PF08808">
    <property type="entry name" value="RES"/>
    <property type="match status" value="1"/>
</dbReference>
<protein>
    <recommendedName>
        <fullName evidence="1">RES domain-containing protein</fullName>
    </recommendedName>
</protein>
<feature type="domain" description="RES" evidence="1">
    <location>
        <begin position="48"/>
        <end position="198"/>
    </location>
</feature>
<dbReference type="OrthoDB" id="6863134at2"/>
<comment type="caution">
    <text evidence="2">The sequence shown here is derived from an EMBL/GenBank/DDBJ whole genome shotgun (WGS) entry which is preliminary data.</text>
</comment>
<accession>A0A2S3WWQ8</accession>
<dbReference type="RefSeq" id="WP_103449195.1">
    <property type="nucleotide sequence ID" value="NZ_MINH01000021.1"/>
</dbReference>
<dbReference type="EMBL" id="MINH01000021">
    <property type="protein sequence ID" value="POG05731.1"/>
    <property type="molecule type" value="Genomic_DNA"/>
</dbReference>
<proteinExistence type="predicted"/>
<reference evidence="2 3" key="2">
    <citation type="submission" date="2018-03" db="EMBL/GenBank/DDBJ databases">
        <title>Draft genome of Pseudomonas putida strain KH-21-114.</title>
        <authorList>
            <person name="Yoshizawa S."/>
            <person name="Khan N.H."/>
            <person name="Nishimura M."/>
            <person name="Chiura H.X."/>
            <person name="Ogura Y."/>
            <person name="Hayashi T."/>
            <person name="Kogure K."/>
        </authorList>
    </citation>
    <scope>NUCLEOTIDE SEQUENCE [LARGE SCALE GENOMIC DNA]</scope>
    <source>
        <strain evidence="2 3">KH-21-114</strain>
    </source>
</reference>
<dbReference type="Proteomes" id="UP000237230">
    <property type="component" value="Unassembled WGS sequence"/>
</dbReference>
<reference evidence="2 3" key="1">
    <citation type="submission" date="2016-08" db="EMBL/GenBank/DDBJ databases">
        <authorList>
            <person name="Seilhamer J.J."/>
        </authorList>
    </citation>
    <scope>NUCLEOTIDE SEQUENCE [LARGE SCALE GENOMIC DNA]</scope>
    <source>
        <strain evidence="2 3">KH-21-114</strain>
    </source>
</reference>
<sequence>MSGTAKQPEDTIASQVLETLSRYPELIREIPEGTILHRVQPSRYDANPVNYHADSDTRYADPARQIGVYYLGLTEEVAVAESFQPGQGVDDQSVSFWRLEQTSLHRLKAARVLNVVDVAALANRATHHKVRDIVQAKGQGREGYALTQKISQACMNVGEVDGLLYQSAVYTVTGSMDGCNLVLFEGRRRQVEAISHQLAMEALLSNGETAVEFLESLGVVLE</sequence>
<dbReference type="AlphaFoldDB" id="A0A2S3WWQ8"/>